<proteinExistence type="predicted"/>
<feature type="compositionally biased region" description="Basic and acidic residues" evidence="1">
    <location>
        <begin position="73"/>
        <end position="84"/>
    </location>
</feature>
<reference evidence="2" key="1">
    <citation type="submission" date="2021-01" db="EMBL/GenBank/DDBJ databases">
        <title>Adiantum capillus-veneris genome.</title>
        <authorList>
            <person name="Fang Y."/>
            <person name="Liao Q."/>
        </authorList>
    </citation>
    <scope>NUCLEOTIDE SEQUENCE</scope>
    <source>
        <strain evidence="2">H3</strain>
        <tissue evidence="2">Leaf</tissue>
    </source>
</reference>
<protein>
    <submittedName>
        <fullName evidence="2">Uncharacterized protein</fullName>
    </submittedName>
</protein>
<gene>
    <name evidence="2" type="ORF">GOP47_0021254</name>
</gene>
<organism evidence="2 3">
    <name type="scientific">Adiantum capillus-veneris</name>
    <name type="common">Maidenhair fern</name>
    <dbReference type="NCBI Taxonomy" id="13818"/>
    <lineage>
        <taxon>Eukaryota</taxon>
        <taxon>Viridiplantae</taxon>
        <taxon>Streptophyta</taxon>
        <taxon>Embryophyta</taxon>
        <taxon>Tracheophyta</taxon>
        <taxon>Polypodiopsida</taxon>
        <taxon>Polypodiidae</taxon>
        <taxon>Polypodiales</taxon>
        <taxon>Pteridineae</taxon>
        <taxon>Pteridaceae</taxon>
        <taxon>Vittarioideae</taxon>
        <taxon>Adiantum</taxon>
    </lineage>
</organism>
<evidence type="ECO:0000256" key="1">
    <source>
        <dbReference type="SAM" id="MobiDB-lite"/>
    </source>
</evidence>
<dbReference type="Proteomes" id="UP000886520">
    <property type="component" value="Chromosome 20"/>
</dbReference>
<feature type="region of interest" description="Disordered" evidence="1">
    <location>
        <begin position="73"/>
        <end position="122"/>
    </location>
</feature>
<dbReference type="AlphaFoldDB" id="A0A9D4Z7Q2"/>
<dbReference type="EMBL" id="JABFUD020000020">
    <property type="protein sequence ID" value="KAI5064584.1"/>
    <property type="molecule type" value="Genomic_DNA"/>
</dbReference>
<keyword evidence="3" id="KW-1185">Reference proteome</keyword>
<sequence length="122" mass="12526">MEGVVSVRAATPTALCVATTPSPASSSRSLSCRLPAIRGSLKHKGCNTSSSSLLQETLWAVPAIAAKAAKEAKEKGKVMDDNGSKDNTAVTTEIAMMSHPQGHTCRDLGGAQQDDEGDGSNA</sequence>
<accession>A0A9D4Z7Q2</accession>
<comment type="caution">
    <text evidence="2">The sequence shown here is derived from an EMBL/GenBank/DDBJ whole genome shotgun (WGS) entry which is preliminary data.</text>
</comment>
<evidence type="ECO:0000313" key="3">
    <source>
        <dbReference type="Proteomes" id="UP000886520"/>
    </source>
</evidence>
<feature type="compositionally biased region" description="Acidic residues" evidence="1">
    <location>
        <begin position="113"/>
        <end position="122"/>
    </location>
</feature>
<evidence type="ECO:0000313" key="2">
    <source>
        <dbReference type="EMBL" id="KAI5064584.1"/>
    </source>
</evidence>
<name>A0A9D4Z7Q2_ADICA</name>